<organism evidence="3 4">
    <name type="scientific">Microbacterium elymi</name>
    <dbReference type="NCBI Taxonomy" id="2909587"/>
    <lineage>
        <taxon>Bacteria</taxon>
        <taxon>Bacillati</taxon>
        <taxon>Actinomycetota</taxon>
        <taxon>Actinomycetes</taxon>
        <taxon>Micrococcales</taxon>
        <taxon>Microbacteriaceae</taxon>
        <taxon>Microbacterium</taxon>
    </lineage>
</organism>
<dbReference type="Gene3D" id="2.30.110.10">
    <property type="entry name" value="Electron Transport, Fmn-binding Protein, Chain A"/>
    <property type="match status" value="1"/>
</dbReference>
<dbReference type="PANTHER" id="PTHR35176">
    <property type="entry name" value="HEME OXYGENASE HI_0854-RELATED"/>
    <property type="match status" value="1"/>
</dbReference>
<dbReference type="InterPro" id="IPR052019">
    <property type="entry name" value="F420H2_bilvrd_red/Heme_oxyg"/>
</dbReference>
<gene>
    <name evidence="3" type="ORF">L2X98_23655</name>
</gene>
<dbReference type="PANTHER" id="PTHR35176:SF2">
    <property type="entry name" value="F420H(2)-DEPENDENT REDUCTASE RV1155"/>
    <property type="match status" value="1"/>
</dbReference>
<sequence>MEWSERQLEFLNENHAAAMITIARDGTPKAVRVGVALVDGRLWSSGTADRIRTTRLRHEPRCTLFVFDKAYAYLTIESTVTLLDGPDAPQRNLELFRVMQRRPTGPLTWYGEELDEDAFLTRMAEEHRLVYEFAPTKAYGLL</sequence>
<dbReference type="Pfam" id="PF01243">
    <property type="entry name" value="PNPOx_N"/>
    <property type="match status" value="1"/>
</dbReference>
<dbReference type="Proteomes" id="UP001054811">
    <property type="component" value="Chromosome"/>
</dbReference>
<dbReference type="InterPro" id="IPR011576">
    <property type="entry name" value="Pyridox_Oxase_N"/>
</dbReference>
<protein>
    <submittedName>
        <fullName evidence="3">Pyridoxamine 5'-phosphate oxidase family protein</fullName>
    </submittedName>
</protein>
<dbReference type="RefSeq" id="WP_259612724.1">
    <property type="nucleotide sequence ID" value="NZ_CP091139.2"/>
</dbReference>
<name>A0ABY5NLU2_9MICO</name>
<accession>A0ABY5NLU2</accession>
<dbReference type="SUPFAM" id="SSF50475">
    <property type="entry name" value="FMN-binding split barrel"/>
    <property type="match status" value="1"/>
</dbReference>
<keyword evidence="1" id="KW-0560">Oxidoreductase</keyword>
<reference evidence="3" key="1">
    <citation type="submission" date="2022-01" db="EMBL/GenBank/DDBJ databases">
        <title>Microbacterium eymi and Microbacterium rhizovicinus sp. nov., isolated from the rhizospheric soil of Elymus tsukushiensis, a plant native to the Dokdo Islands, Republic of Korea.</title>
        <authorList>
            <person name="Hwang Y.J."/>
        </authorList>
    </citation>
    <scope>NUCLEOTIDE SEQUENCE</scope>
    <source>
        <strain evidence="3">KUDC0405</strain>
    </source>
</reference>
<evidence type="ECO:0000313" key="3">
    <source>
        <dbReference type="EMBL" id="UUT36076.1"/>
    </source>
</evidence>
<evidence type="ECO:0000259" key="2">
    <source>
        <dbReference type="Pfam" id="PF01243"/>
    </source>
</evidence>
<proteinExistence type="predicted"/>
<dbReference type="EMBL" id="CP091139">
    <property type="protein sequence ID" value="UUT36076.1"/>
    <property type="molecule type" value="Genomic_DNA"/>
</dbReference>
<dbReference type="InterPro" id="IPR012349">
    <property type="entry name" value="Split_barrel_FMN-bd"/>
</dbReference>
<keyword evidence="4" id="KW-1185">Reference proteome</keyword>
<evidence type="ECO:0000313" key="4">
    <source>
        <dbReference type="Proteomes" id="UP001054811"/>
    </source>
</evidence>
<evidence type="ECO:0000256" key="1">
    <source>
        <dbReference type="ARBA" id="ARBA00023002"/>
    </source>
</evidence>
<feature type="domain" description="Pyridoxamine 5'-phosphate oxidase N-terminal" evidence="2">
    <location>
        <begin position="6"/>
        <end position="88"/>
    </location>
</feature>